<keyword evidence="6 8" id="KW-0472">Membrane</keyword>
<evidence type="ECO:0000256" key="3">
    <source>
        <dbReference type="ARBA" id="ARBA00022553"/>
    </source>
</evidence>
<evidence type="ECO:0000256" key="6">
    <source>
        <dbReference type="ARBA" id="ARBA00023136"/>
    </source>
</evidence>
<dbReference type="InterPro" id="IPR010559">
    <property type="entry name" value="Sig_transdc_His_kin_internal"/>
</dbReference>
<sequence>MGGEYVRGSDYKGVNTLKLRRKILLANILLVFIPVIAMGTIFYYHFSSVIEKKSSDFYGISLLETDRKLKYALNEITSVTNAAITQQVLQQSLKRPNAVFTYDRRQEINNLFINHPMITSFIVYANDKLVYQYNASMSLKDMKRQPWHLPMMQAGGVPVWSGPGENGSAAAGKPVLIQAREIRDYYSLERIGSVVVYVKPEVLDQVFWDAATLKEGDILLVNRVGNVVFNKSGESIGEHVDFPFLSEGSVPNKGYYTDNYRGEKALITYLPSHNPEWYLVAITPKRLLQSESLSIRNIALVLGLFSLLSALLFDRFFVTRLVGTIISAVNGMKRVEQRIFTPIPDDDKSDDETDLLVQGFNRMSRQINELLQQVETEQAHKKEAEMQALVAQINPHFIYNSLESINSMAILQGNKDISRMVISLGKLLRISISENQELIPIHTELEHVRHYLNIQKYRFEDQFEYDIQIADSLRGYLTQKLIVQPIVENALYHAIEQMEHPGSITIQAVENGQDIWIDVVDNGPGFDEKTLLNLWKKNEMHDRKYKDSSVGLRNVHERLRIRFGSRYGLLICSSPGMGSSIRIRLPKIKP</sequence>
<keyword evidence="8" id="KW-1133">Transmembrane helix</keyword>
<evidence type="ECO:0000256" key="1">
    <source>
        <dbReference type="ARBA" id="ARBA00004651"/>
    </source>
</evidence>
<dbReference type="Proteomes" id="UP000518605">
    <property type="component" value="Unassembled WGS sequence"/>
</dbReference>
<comment type="caution">
    <text evidence="10">The sequence shown here is derived from an EMBL/GenBank/DDBJ whole genome shotgun (WGS) entry which is preliminary data.</text>
</comment>
<dbReference type="Pfam" id="PF06580">
    <property type="entry name" value="His_kinase"/>
    <property type="match status" value="1"/>
</dbReference>
<evidence type="ECO:0000313" key="11">
    <source>
        <dbReference type="Proteomes" id="UP000518605"/>
    </source>
</evidence>
<reference evidence="10 11" key="1">
    <citation type="submission" date="2020-08" db="EMBL/GenBank/DDBJ databases">
        <title>Genomic Encyclopedia of Type Strains, Phase III (KMG-III): the genomes of soil and plant-associated and newly described type strains.</title>
        <authorList>
            <person name="Whitman W."/>
        </authorList>
    </citation>
    <scope>NUCLEOTIDE SEQUENCE [LARGE SCALE GENOMIC DNA]</scope>
    <source>
        <strain evidence="10 11">CECT 8234</strain>
    </source>
</reference>
<keyword evidence="5 10" id="KW-0418">Kinase</keyword>
<evidence type="ECO:0000256" key="8">
    <source>
        <dbReference type="SAM" id="Phobius"/>
    </source>
</evidence>
<gene>
    <name evidence="10" type="ORF">FHS16_002775</name>
</gene>
<evidence type="ECO:0000256" key="5">
    <source>
        <dbReference type="ARBA" id="ARBA00022777"/>
    </source>
</evidence>
<keyword evidence="8" id="KW-0812">Transmembrane</keyword>
<comment type="subcellular location">
    <subcellularLocation>
        <location evidence="1">Cell membrane</location>
        <topology evidence="1">Multi-pass membrane protein</topology>
    </subcellularLocation>
</comment>
<keyword evidence="4 10" id="KW-0808">Transferase</keyword>
<dbReference type="InterPro" id="IPR036890">
    <property type="entry name" value="HATPase_C_sf"/>
</dbReference>
<proteinExistence type="predicted"/>
<keyword evidence="11" id="KW-1185">Reference proteome</keyword>
<dbReference type="EC" id="2.7.13.3" evidence="10"/>
<dbReference type="InterPro" id="IPR003594">
    <property type="entry name" value="HATPase_dom"/>
</dbReference>
<evidence type="ECO:0000259" key="9">
    <source>
        <dbReference type="PROSITE" id="PS50885"/>
    </source>
</evidence>
<dbReference type="Gene3D" id="6.10.340.10">
    <property type="match status" value="1"/>
</dbReference>
<accession>A0A7W5C7S3</accession>
<keyword evidence="7" id="KW-0175">Coiled coil</keyword>
<dbReference type="GO" id="GO:0000155">
    <property type="term" value="F:phosphorelay sensor kinase activity"/>
    <property type="evidence" value="ECO:0007669"/>
    <property type="project" value="InterPro"/>
</dbReference>
<keyword evidence="2" id="KW-1003">Cell membrane</keyword>
<dbReference type="SUPFAM" id="SSF55874">
    <property type="entry name" value="ATPase domain of HSP90 chaperone/DNA topoisomerase II/histidine kinase"/>
    <property type="match status" value="1"/>
</dbReference>
<dbReference type="GO" id="GO:0005886">
    <property type="term" value="C:plasma membrane"/>
    <property type="evidence" value="ECO:0007669"/>
    <property type="project" value="UniProtKB-SubCell"/>
</dbReference>
<dbReference type="PANTHER" id="PTHR34220">
    <property type="entry name" value="SENSOR HISTIDINE KINASE YPDA"/>
    <property type="match status" value="1"/>
</dbReference>
<dbReference type="PANTHER" id="PTHR34220:SF7">
    <property type="entry name" value="SENSOR HISTIDINE KINASE YPDA"/>
    <property type="match status" value="1"/>
</dbReference>
<name>A0A7W5C7S3_9BACL</name>
<dbReference type="SMART" id="SM00387">
    <property type="entry name" value="HATPase_c"/>
    <property type="match status" value="1"/>
</dbReference>
<evidence type="ECO:0000313" key="10">
    <source>
        <dbReference type="EMBL" id="MBB3152718.1"/>
    </source>
</evidence>
<evidence type="ECO:0000256" key="2">
    <source>
        <dbReference type="ARBA" id="ARBA00022475"/>
    </source>
</evidence>
<keyword evidence="3" id="KW-0597">Phosphoprotein</keyword>
<feature type="coiled-coil region" evidence="7">
    <location>
        <begin position="360"/>
        <end position="387"/>
    </location>
</feature>
<evidence type="ECO:0000256" key="4">
    <source>
        <dbReference type="ARBA" id="ARBA00022679"/>
    </source>
</evidence>
<dbReference type="EMBL" id="JACHXW010000007">
    <property type="protein sequence ID" value="MBB3152718.1"/>
    <property type="molecule type" value="Genomic_DNA"/>
</dbReference>
<dbReference type="AlphaFoldDB" id="A0A7W5C7S3"/>
<feature type="transmembrane region" description="Helical" evidence="8">
    <location>
        <begin position="24"/>
        <end position="46"/>
    </location>
</feature>
<dbReference type="Pfam" id="PF02518">
    <property type="entry name" value="HATPase_c"/>
    <property type="match status" value="1"/>
</dbReference>
<feature type="domain" description="HAMP" evidence="9">
    <location>
        <begin position="319"/>
        <end position="372"/>
    </location>
</feature>
<protein>
    <submittedName>
        <fullName evidence="10">Two-component system sensor histidine kinase YesM</fullName>
        <ecNumber evidence="10">2.7.13.3</ecNumber>
    </submittedName>
</protein>
<dbReference type="PROSITE" id="PS50885">
    <property type="entry name" value="HAMP"/>
    <property type="match status" value="1"/>
</dbReference>
<dbReference type="InterPro" id="IPR050640">
    <property type="entry name" value="Bact_2-comp_sensor_kinase"/>
</dbReference>
<dbReference type="InterPro" id="IPR003660">
    <property type="entry name" value="HAMP_dom"/>
</dbReference>
<evidence type="ECO:0000256" key="7">
    <source>
        <dbReference type="SAM" id="Coils"/>
    </source>
</evidence>
<organism evidence="10 11">
    <name type="scientific">Paenibacillus endophyticus</name>
    <dbReference type="NCBI Taxonomy" id="1294268"/>
    <lineage>
        <taxon>Bacteria</taxon>
        <taxon>Bacillati</taxon>
        <taxon>Bacillota</taxon>
        <taxon>Bacilli</taxon>
        <taxon>Bacillales</taxon>
        <taxon>Paenibacillaceae</taxon>
        <taxon>Paenibacillus</taxon>
    </lineage>
</organism>
<dbReference type="Gene3D" id="3.30.565.10">
    <property type="entry name" value="Histidine kinase-like ATPase, C-terminal domain"/>
    <property type="match status" value="1"/>
</dbReference>